<evidence type="ECO:0000313" key="3">
    <source>
        <dbReference type="Proteomes" id="UP000199220"/>
    </source>
</evidence>
<dbReference type="RefSeq" id="WP_217632385.1">
    <property type="nucleotide sequence ID" value="NZ_FNTX01000001.1"/>
</dbReference>
<evidence type="ECO:0000313" key="2">
    <source>
        <dbReference type="EMBL" id="SEE22523.1"/>
    </source>
</evidence>
<name>A0A1H5H3E2_9MICO</name>
<dbReference type="EMBL" id="FNTX01000001">
    <property type="protein sequence ID" value="SEE22523.1"/>
    <property type="molecule type" value="Genomic_DNA"/>
</dbReference>
<gene>
    <name evidence="2" type="ORF">SAMN04488554_1844</name>
</gene>
<keyword evidence="1" id="KW-0472">Membrane</keyword>
<keyword evidence="1" id="KW-1133">Transmembrane helix</keyword>
<evidence type="ECO:0000256" key="1">
    <source>
        <dbReference type="SAM" id="Phobius"/>
    </source>
</evidence>
<reference evidence="3" key="1">
    <citation type="submission" date="2016-10" db="EMBL/GenBank/DDBJ databases">
        <authorList>
            <person name="Varghese N."/>
            <person name="Submissions S."/>
        </authorList>
    </citation>
    <scope>NUCLEOTIDE SEQUENCE [LARGE SCALE GENOMIC DNA]</scope>
    <source>
        <strain evidence="3">DSM 21368</strain>
    </source>
</reference>
<dbReference type="AlphaFoldDB" id="A0A1H5H3E2"/>
<dbReference type="STRING" id="648782.SAMN04488554_1844"/>
<feature type="transmembrane region" description="Helical" evidence="1">
    <location>
        <begin position="228"/>
        <end position="247"/>
    </location>
</feature>
<dbReference type="Proteomes" id="UP000199220">
    <property type="component" value="Unassembled WGS sequence"/>
</dbReference>
<dbReference type="Pfam" id="PF12730">
    <property type="entry name" value="ABC2_membrane_4"/>
    <property type="match status" value="1"/>
</dbReference>
<organism evidence="2 3">
    <name type="scientific">Ruania alba</name>
    <dbReference type="NCBI Taxonomy" id="648782"/>
    <lineage>
        <taxon>Bacteria</taxon>
        <taxon>Bacillati</taxon>
        <taxon>Actinomycetota</taxon>
        <taxon>Actinomycetes</taxon>
        <taxon>Micrococcales</taxon>
        <taxon>Ruaniaceae</taxon>
        <taxon>Ruania</taxon>
    </lineage>
</organism>
<feature type="transmembrane region" description="Helical" evidence="1">
    <location>
        <begin position="66"/>
        <end position="90"/>
    </location>
</feature>
<accession>A0A1H5H3E2</accession>
<keyword evidence="3" id="KW-1185">Reference proteome</keyword>
<protein>
    <submittedName>
        <fullName evidence="2">ABC-2 type transport system permease protein</fullName>
    </submittedName>
</protein>
<feature type="transmembrane region" description="Helical" evidence="1">
    <location>
        <begin position="186"/>
        <end position="208"/>
    </location>
</feature>
<keyword evidence="1" id="KW-0812">Transmembrane</keyword>
<sequence>MNGFMVAVAVEARKATASRVLCATTAILVLGLAALTVGLELGAQSGNPNVTAQLGPLATLEGWPRMLGLVAQITAAGALIAFGVALSWLVGREFTDGTITGLFGLPVTRPAIVLAKLAVYLAWVVGVALAVAVVVGVTGVAVGHGFPGAQAIAGLVRQLALTMLTGLVAVPAAWAATLGRGLLPGIAATIGLVICGQVMAVAGVGAWFPVAAPALWALAPDTVAVPQLVLVVVLAVAFAALTASSWSRLQLDR</sequence>
<feature type="transmembrane region" description="Helical" evidence="1">
    <location>
        <begin position="155"/>
        <end position="174"/>
    </location>
</feature>
<proteinExistence type="predicted"/>
<feature type="transmembrane region" description="Helical" evidence="1">
    <location>
        <begin position="111"/>
        <end position="135"/>
    </location>
</feature>